<keyword evidence="2 7" id="KW-0963">Cytoplasm</keyword>
<evidence type="ECO:0000256" key="3">
    <source>
        <dbReference type="ARBA" id="ARBA00022723"/>
    </source>
</evidence>
<dbReference type="CDD" id="cd00412">
    <property type="entry name" value="pyrophosphatase"/>
    <property type="match status" value="1"/>
</dbReference>
<keyword evidence="5 7" id="KW-0460">Magnesium</keyword>
<dbReference type="PANTHER" id="PTHR10286">
    <property type="entry name" value="INORGANIC PYROPHOSPHATASE"/>
    <property type="match status" value="1"/>
</dbReference>
<dbReference type="HAMAP" id="MF_00209">
    <property type="entry name" value="Inorganic_PPase"/>
    <property type="match status" value="1"/>
</dbReference>
<dbReference type="InterPro" id="IPR008162">
    <property type="entry name" value="Pyrophosphatase"/>
</dbReference>
<feature type="binding site" evidence="7">
    <location>
        <position position="140"/>
    </location>
    <ligand>
        <name>substrate</name>
    </ligand>
</feature>
<evidence type="ECO:0000313" key="9">
    <source>
        <dbReference type="Proteomes" id="UP000008963"/>
    </source>
</evidence>
<feature type="binding site" evidence="7">
    <location>
        <position position="71"/>
    </location>
    <ligand>
        <name>Mg(2+)</name>
        <dbReference type="ChEBI" id="CHEBI:18420"/>
        <label>2</label>
    </ligand>
</feature>
<dbReference type="RefSeq" id="WP_014244288.1">
    <property type="nucleotide sequence ID" value="NC_016620.1"/>
</dbReference>
<dbReference type="Gene3D" id="3.90.80.10">
    <property type="entry name" value="Inorganic pyrophosphatase"/>
    <property type="match status" value="1"/>
</dbReference>
<dbReference type="STRING" id="862908.BMS_1667"/>
<evidence type="ECO:0000256" key="4">
    <source>
        <dbReference type="ARBA" id="ARBA00022801"/>
    </source>
</evidence>
<comment type="catalytic activity">
    <reaction evidence="6 7">
        <text>diphosphate + H2O = 2 phosphate + H(+)</text>
        <dbReference type="Rhea" id="RHEA:24576"/>
        <dbReference type="ChEBI" id="CHEBI:15377"/>
        <dbReference type="ChEBI" id="CHEBI:15378"/>
        <dbReference type="ChEBI" id="CHEBI:33019"/>
        <dbReference type="ChEBI" id="CHEBI:43474"/>
        <dbReference type="EC" id="3.6.1.1"/>
    </reaction>
</comment>
<evidence type="ECO:0000313" key="8">
    <source>
        <dbReference type="EMBL" id="CBW26507.1"/>
    </source>
</evidence>
<evidence type="ECO:0000256" key="6">
    <source>
        <dbReference type="ARBA" id="ARBA00047820"/>
    </source>
</evidence>
<keyword evidence="3 7" id="KW-0479">Metal-binding</keyword>
<name>E1X1B6_HALMS</name>
<dbReference type="GO" id="GO:0004427">
    <property type="term" value="F:inorganic diphosphate phosphatase activity"/>
    <property type="evidence" value="ECO:0007669"/>
    <property type="project" value="UniProtKB-UniRule"/>
</dbReference>
<gene>
    <name evidence="7 8" type="primary">ppa</name>
    <name evidence="8" type="ordered locus">BMS_1667</name>
</gene>
<dbReference type="OrthoDB" id="5296852at2"/>
<dbReference type="eggNOG" id="COG0221">
    <property type="taxonomic scope" value="Bacteria"/>
</dbReference>
<feature type="binding site" evidence="7">
    <location>
        <position position="103"/>
    </location>
    <ligand>
        <name>Mg(2+)</name>
        <dbReference type="ChEBI" id="CHEBI:18420"/>
        <label>1</label>
    </ligand>
</feature>
<sequence>MNPWHDVELGLEGSAIVNAIIEVPRGEKTKYELDKTTGLIKVDRILSSAVHYPANYGFIPRTYCDDKDPLDVLVLGQAKVVPMCLMKVKVIGNMHMIDGGEIDDKLIAVHADDPQFNGFNSIKDIPEHTLKEIKNFFETYKALEKKSVEVNEFTDKDHAIEVLNNAIELYNKEEKNLK</sequence>
<comment type="function">
    <text evidence="7">Catalyzes the hydrolysis of inorganic pyrophosphate (PPi) forming two phosphate ions.</text>
</comment>
<comment type="cofactor">
    <cofactor evidence="1 7">
        <name>Mg(2+)</name>
        <dbReference type="ChEBI" id="CHEBI:18420"/>
    </cofactor>
</comment>
<dbReference type="GO" id="GO:0005737">
    <property type="term" value="C:cytoplasm"/>
    <property type="evidence" value="ECO:0007669"/>
    <property type="project" value="UniProtKB-SubCell"/>
</dbReference>
<feature type="binding site" evidence="7">
    <location>
        <position position="66"/>
    </location>
    <ligand>
        <name>Mg(2+)</name>
        <dbReference type="ChEBI" id="CHEBI:18420"/>
        <label>1</label>
    </ligand>
</feature>
<organism evidence="8 9">
    <name type="scientific">Halobacteriovorax marinus (strain ATCC BAA-682 / DSM 15412 / SJ)</name>
    <name type="common">Bacteriovorax marinus</name>
    <dbReference type="NCBI Taxonomy" id="862908"/>
    <lineage>
        <taxon>Bacteria</taxon>
        <taxon>Pseudomonadati</taxon>
        <taxon>Bdellovibrionota</taxon>
        <taxon>Bacteriovoracia</taxon>
        <taxon>Bacteriovoracales</taxon>
        <taxon>Halobacteriovoraceae</taxon>
        <taxon>Halobacteriovorax</taxon>
    </lineage>
</organism>
<keyword evidence="4 7" id="KW-0378">Hydrolase</keyword>
<dbReference type="EC" id="3.6.1.1" evidence="7"/>
<dbReference type="GO" id="GO:0000287">
    <property type="term" value="F:magnesium ion binding"/>
    <property type="evidence" value="ECO:0007669"/>
    <property type="project" value="UniProtKB-UniRule"/>
</dbReference>
<dbReference type="AlphaFoldDB" id="E1X1B6"/>
<evidence type="ECO:0000256" key="1">
    <source>
        <dbReference type="ARBA" id="ARBA00001946"/>
    </source>
</evidence>
<evidence type="ECO:0000256" key="2">
    <source>
        <dbReference type="ARBA" id="ARBA00022490"/>
    </source>
</evidence>
<feature type="binding site" evidence="7">
    <location>
        <position position="71"/>
    </location>
    <ligand>
        <name>Mg(2+)</name>
        <dbReference type="ChEBI" id="CHEBI:18420"/>
        <label>1</label>
    </ligand>
</feature>
<feature type="binding site" evidence="7">
    <location>
        <position position="44"/>
    </location>
    <ligand>
        <name>substrate</name>
    </ligand>
</feature>
<comment type="subunit">
    <text evidence="7">Homohexamer.</text>
</comment>
<feature type="binding site" evidence="7">
    <location>
        <position position="56"/>
    </location>
    <ligand>
        <name>substrate</name>
    </ligand>
</feature>
<feature type="binding site" evidence="7">
    <location>
        <position position="30"/>
    </location>
    <ligand>
        <name>substrate</name>
    </ligand>
</feature>
<dbReference type="GO" id="GO:0006796">
    <property type="term" value="P:phosphate-containing compound metabolic process"/>
    <property type="evidence" value="ECO:0007669"/>
    <property type="project" value="InterPro"/>
</dbReference>
<dbReference type="SUPFAM" id="SSF50324">
    <property type="entry name" value="Inorganic pyrophosphatase"/>
    <property type="match status" value="1"/>
</dbReference>
<dbReference type="EMBL" id="FQ312005">
    <property type="protein sequence ID" value="CBW26507.1"/>
    <property type="molecule type" value="Genomic_DNA"/>
</dbReference>
<dbReference type="Pfam" id="PF00719">
    <property type="entry name" value="Pyrophosphatase"/>
    <property type="match status" value="1"/>
</dbReference>
<dbReference type="PATRIC" id="fig|862908.3.peg.1588"/>
<dbReference type="Proteomes" id="UP000008963">
    <property type="component" value="Chromosome"/>
</dbReference>
<protein>
    <recommendedName>
        <fullName evidence="7">Inorganic pyrophosphatase</fullName>
        <ecNumber evidence="7">3.6.1.1</ecNumber>
    </recommendedName>
    <alternativeName>
        <fullName evidence="7">Pyrophosphate phospho-hydrolase</fullName>
        <shortName evidence="7">PPase</shortName>
    </alternativeName>
</protein>
<evidence type="ECO:0000256" key="5">
    <source>
        <dbReference type="ARBA" id="ARBA00022842"/>
    </source>
</evidence>
<accession>E1X1B6</accession>
<comment type="similarity">
    <text evidence="7">Belongs to the PPase family.</text>
</comment>
<dbReference type="KEGG" id="bmx:BMS_1667"/>
<reference evidence="9" key="1">
    <citation type="journal article" date="2013" name="ISME J.">
        <title>A small predatory core genome in the divergent marine Bacteriovorax marinus SJ and the terrestrial Bdellovibrio bacteriovorus.</title>
        <authorList>
            <person name="Crossman L.C."/>
            <person name="Chen H."/>
            <person name="Cerdeno-Tarraga A.M."/>
            <person name="Brooks K."/>
            <person name="Quail M.A."/>
            <person name="Pineiro S.A."/>
            <person name="Hobley L."/>
            <person name="Sockett R.E."/>
            <person name="Bentley S.D."/>
            <person name="Parkhill J."/>
            <person name="Williams H.N."/>
            <person name="Stine O.C."/>
        </authorList>
    </citation>
    <scope>NUCLEOTIDE SEQUENCE [LARGE SCALE GENOMIC DNA]</scope>
    <source>
        <strain evidence="9">ATCC BAA-682 / DSM 15412 / SJ</strain>
    </source>
</reference>
<keyword evidence="9" id="KW-1185">Reference proteome</keyword>
<proteinExistence type="inferred from homology"/>
<evidence type="ECO:0000256" key="7">
    <source>
        <dbReference type="HAMAP-Rule" id="MF_00209"/>
    </source>
</evidence>
<dbReference type="FunFam" id="3.90.80.10:FF:000003">
    <property type="entry name" value="Inorganic pyrophosphatase"/>
    <property type="match status" value="1"/>
</dbReference>
<dbReference type="HOGENOM" id="CLU_073198_1_2_7"/>
<dbReference type="InterPro" id="IPR036649">
    <property type="entry name" value="Pyrophosphatase_sf"/>
</dbReference>
<comment type="subcellular location">
    <subcellularLocation>
        <location evidence="7">Cytoplasm</location>
    </subcellularLocation>
</comment>